<feature type="domain" description="Fibronectin type-III" evidence="4">
    <location>
        <begin position="1773"/>
        <end position="1879"/>
    </location>
</feature>
<organism evidence="5 6">
    <name type="scientific">Echinococcus granulosus</name>
    <name type="common">Hydatid tapeworm</name>
    <dbReference type="NCBI Taxonomy" id="6210"/>
    <lineage>
        <taxon>Eukaryota</taxon>
        <taxon>Metazoa</taxon>
        <taxon>Spiralia</taxon>
        <taxon>Lophotrochozoa</taxon>
        <taxon>Platyhelminthes</taxon>
        <taxon>Cestoda</taxon>
        <taxon>Eucestoda</taxon>
        <taxon>Cyclophyllidea</taxon>
        <taxon>Taeniidae</taxon>
        <taxon>Echinococcus</taxon>
        <taxon>Echinococcus granulosus group</taxon>
    </lineage>
</organism>
<feature type="domain" description="Fibronectin type-III" evidence="4">
    <location>
        <begin position="2191"/>
        <end position="2287"/>
    </location>
</feature>
<feature type="domain" description="Fibronectin type-III" evidence="4">
    <location>
        <begin position="2288"/>
        <end position="2398"/>
    </location>
</feature>
<feature type="compositionally biased region" description="Low complexity" evidence="2">
    <location>
        <begin position="733"/>
        <end position="753"/>
    </location>
</feature>
<dbReference type="InterPro" id="IPR013783">
    <property type="entry name" value="Ig-like_fold"/>
</dbReference>
<feature type="domain" description="Fibronectin type-III" evidence="4">
    <location>
        <begin position="2048"/>
        <end position="2145"/>
    </location>
</feature>
<dbReference type="Gene3D" id="2.60.40.10">
    <property type="entry name" value="Immunoglobulins"/>
    <property type="match status" value="10"/>
</dbReference>
<dbReference type="STRING" id="6210.W6VB50"/>
<dbReference type="CTD" id="36336832"/>
<dbReference type="OrthoDB" id="443915at2759"/>
<evidence type="ECO:0000256" key="3">
    <source>
        <dbReference type="SAM" id="Phobius"/>
    </source>
</evidence>
<feature type="region of interest" description="Disordered" evidence="2">
    <location>
        <begin position="455"/>
        <end position="549"/>
    </location>
</feature>
<feature type="compositionally biased region" description="Polar residues" evidence="2">
    <location>
        <begin position="1150"/>
        <end position="1168"/>
    </location>
</feature>
<feature type="compositionally biased region" description="Basic and acidic residues" evidence="2">
    <location>
        <begin position="1134"/>
        <end position="1149"/>
    </location>
</feature>
<keyword evidence="6" id="KW-1185">Reference proteome</keyword>
<keyword evidence="3" id="KW-0812">Transmembrane</keyword>
<feature type="compositionally biased region" description="Basic and acidic residues" evidence="2">
    <location>
        <begin position="782"/>
        <end position="792"/>
    </location>
</feature>
<dbReference type="PROSITE" id="PS50853">
    <property type="entry name" value="FN3"/>
    <property type="match status" value="7"/>
</dbReference>
<protein>
    <submittedName>
        <fullName evidence="5">Fibronectin type-III domain-containing protein 3A</fullName>
    </submittedName>
</protein>
<dbReference type="SUPFAM" id="SSF49265">
    <property type="entry name" value="Fibronectin type III"/>
    <property type="match status" value="6"/>
</dbReference>
<evidence type="ECO:0000313" key="5">
    <source>
        <dbReference type="EMBL" id="EUB63989.1"/>
    </source>
</evidence>
<feature type="compositionally biased region" description="Basic and acidic residues" evidence="2">
    <location>
        <begin position="721"/>
        <end position="730"/>
    </location>
</feature>
<feature type="region of interest" description="Disordered" evidence="2">
    <location>
        <begin position="1607"/>
        <end position="1635"/>
    </location>
</feature>
<feature type="domain" description="Fibronectin type-III" evidence="4">
    <location>
        <begin position="1884"/>
        <end position="2023"/>
    </location>
</feature>
<dbReference type="InterPro" id="IPR036116">
    <property type="entry name" value="FN3_sf"/>
</dbReference>
<dbReference type="KEGG" id="egl:EGR_01117"/>
<dbReference type="Pfam" id="PF00041">
    <property type="entry name" value="fn3"/>
    <property type="match status" value="3"/>
</dbReference>
<feature type="compositionally biased region" description="Polar residues" evidence="2">
    <location>
        <begin position="795"/>
        <end position="809"/>
    </location>
</feature>
<feature type="region of interest" description="Disordered" evidence="2">
    <location>
        <begin position="1"/>
        <end position="22"/>
    </location>
</feature>
<feature type="domain" description="Fibronectin type-III" evidence="4">
    <location>
        <begin position="1272"/>
        <end position="1370"/>
    </location>
</feature>
<dbReference type="Proteomes" id="UP000019149">
    <property type="component" value="Unassembled WGS sequence"/>
</dbReference>
<dbReference type="PANTHER" id="PTHR13817">
    <property type="entry name" value="TITIN"/>
    <property type="match status" value="1"/>
</dbReference>
<reference evidence="5 6" key="1">
    <citation type="journal article" date="2013" name="Nat. Genet.">
        <title>The genome of the hydatid tapeworm Echinococcus granulosus.</title>
        <authorList>
            <person name="Zheng H."/>
            <person name="Zhang W."/>
            <person name="Zhang L."/>
            <person name="Zhang Z."/>
            <person name="Li J."/>
            <person name="Lu G."/>
            <person name="Zhu Y."/>
            <person name="Wang Y."/>
            <person name="Huang Y."/>
            <person name="Liu J."/>
            <person name="Kang H."/>
            <person name="Chen J."/>
            <person name="Wang L."/>
            <person name="Chen A."/>
            <person name="Yu S."/>
            <person name="Gao Z."/>
            <person name="Jin L."/>
            <person name="Gu W."/>
            <person name="Wang Z."/>
            <person name="Zhao L."/>
            <person name="Shi B."/>
            <person name="Wen H."/>
            <person name="Lin R."/>
            <person name="Jones M.K."/>
            <person name="Brejova B."/>
            <person name="Vinar T."/>
            <person name="Zhao G."/>
            <person name="McManus D.P."/>
            <person name="Chen Z."/>
            <person name="Zhou Y."/>
            <person name="Wang S."/>
        </authorList>
    </citation>
    <scope>NUCLEOTIDE SEQUENCE [LARGE SCALE GENOMIC DNA]</scope>
</reference>
<feature type="domain" description="Fibronectin type-III" evidence="4">
    <location>
        <begin position="1371"/>
        <end position="1470"/>
    </location>
</feature>
<dbReference type="InterPro" id="IPR050964">
    <property type="entry name" value="Striated_Muscle_Regulatory"/>
</dbReference>
<feature type="compositionally biased region" description="Low complexity" evidence="2">
    <location>
        <begin position="498"/>
        <end position="516"/>
    </location>
</feature>
<feature type="compositionally biased region" description="Polar residues" evidence="2">
    <location>
        <begin position="455"/>
        <end position="465"/>
    </location>
</feature>
<comment type="caution">
    <text evidence="5">The sequence shown here is derived from an EMBL/GenBank/DDBJ whole genome shotgun (WGS) entry which is preliminary data.</text>
</comment>
<feature type="compositionally biased region" description="Polar residues" evidence="2">
    <location>
        <begin position="7"/>
        <end position="16"/>
    </location>
</feature>
<feature type="region of interest" description="Disordered" evidence="2">
    <location>
        <begin position="1678"/>
        <end position="1697"/>
    </location>
</feature>
<evidence type="ECO:0000256" key="1">
    <source>
        <dbReference type="ARBA" id="ARBA00022737"/>
    </source>
</evidence>
<feature type="region of interest" description="Disordered" evidence="2">
    <location>
        <begin position="711"/>
        <end position="809"/>
    </location>
</feature>
<proteinExistence type="predicted"/>
<keyword evidence="3" id="KW-1133">Transmembrane helix</keyword>
<dbReference type="CDD" id="cd00063">
    <property type="entry name" value="FN3"/>
    <property type="match status" value="7"/>
</dbReference>
<dbReference type="GeneID" id="36336832"/>
<gene>
    <name evidence="5" type="ORF">EGR_01117</name>
</gene>
<dbReference type="PANTHER" id="PTHR13817:SF73">
    <property type="entry name" value="FIBRONECTIN TYPE-III DOMAIN-CONTAINING PROTEIN"/>
    <property type="match status" value="1"/>
</dbReference>
<dbReference type="OMA" id="DSACAWY"/>
<name>W6VB50_ECHGR</name>
<keyword evidence="3" id="KW-0472">Membrane</keyword>
<evidence type="ECO:0000313" key="6">
    <source>
        <dbReference type="Proteomes" id="UP000019149"/>
    </source>
</evidence>
<evidence type="ECO:0000259" key="4">
    <source>
        <dbReference type="PROSITE" id="PS50853"/>
    </source>
</evidence>
<feature type="compositionally biased region" description="Polar residues" evidence="2">
    <location>
        <begin position="1115"/>
        <end position="1130"/>
    </location>
</feature>
<feature type="region of interest" description="Disordered" evidence="2">
    <location>
        <begin position="608"/>
        <end position="631"/>
    </location>
</feature>
<feature type="transmembrane region" description="Helical" evidence="3">
    <location>
        <begin position="2654"/>
        <end position="2672"/>
    </location>
</feature>
<keyword evidence="1" id="KW-0677">Repeat</keyword>
<feature type="compositionally biased region" description="Polar residues" evidence="2">
    <location>
        <begin position="612"/>
        <end position="629"/>
    </location>
</feature>
<feature type="compositionally biased region" description="Polar residues" evidence="2">
    <location>
        <begin position="2594"/>
        <end position="2604"/>
    </location>
</feature>
<feature type="region of interest" description="Disordered" evidence="2">
    <location>
        <begin position="2593"/>
        <end position="2613"/>
    </location>
</feature>
<dbReference type="EMBL" id="APAU02000004">
    <property type="protein sequence ID" value="EUB63989.1"/>
    <property type="molecule type" value="Genomic_DNA"/>
</dbReference>
<feature type="region of interest" description="Disordered" evidence="2">
    <location>
        <begin position="1115"/>
        <end position="1170"/>
    </location>
</feature>
<dbReference type="SMART" id="SM00060">
    <property type="entry name" value="FN3"/>
    <property type="match status" value="8"/>
</dbReference>
<dbReference type="InterPro" id="IPR003961">
    <property type="entry name" value="FN3_dom"/>
</dbReference>
<feature type="region of interest" description="Disordered" evidence="2">
    <location>
        <begin position="853"/>
        <end position="889"/>
    </location>
</feature>
<evidence type="ECO:0000256" key="2">
    <source>
        <dbReference type="SAM" id="MobiDB-lite"/>
    </source>
</evidence>
<accession>W6VB50</accession>
<sequence>MLEGDSQESNNKSSFFSRPPQYPLEFNSVYRPKFSNLMADKPFTKPFYVREERRSAEKNSLLVDDDSLPLKEMCNVDEQKLASSIDRNINPPVLTFGSEAKGGVDGEKVGQLTDEGADIDVLVNSPPSENVPGPIENQSIRLSENEGRPQLPSQNYTFLTETDSVNASDMSPFNGSIIPQASEPNRLCESNNITLSLLELPSSVYVPPSYPVPSVILSHSVAAFPSIPVESLVTPMLTPQVFLQGQQHRKPFSTSKNKSLNSMLPAFQENSLYGLGVPQNGINKEYYVMVHVEAGATFSIRTGDQEQQIPGPATVRLVLNNGPPLPMPMQVPPGHLVQQIVDEDGVLTHVILSPIVPYSSHKAMSSSPTCGGASPLTRPSPSVAGSFSGVAPRLPAWPSRLRATGGVNVIISPKTSPGLAVAGPTWPAHARPVDMPLVQPPPPLHQPQLQHQLTTDVLSPPNETVTPLLEQRRKVKQERQFGGKMDTLEETPDKSPLASASASSSTLGQSKKQSTSGKKKATTNIGAEGESSKSRAKKSRKVSSVETTVSVPPLIPEEIPKTGLICNRGGQENLREAQKAPSQPKISALLRDDYSSLTFDETDGKAVVESASGESNGTASVDTSLSQRTARPVNVVRPTNGGRLLSAINGDLTPAEACELKASLGRVNGKPLNPSSSPAVSSPVKVANQPDNVWTARKLAALGGHVETPAATTTTTVTTGKFDRIGEKPKHMSSSTISTTPTKSTTVTPATAAGKQGVSENRKKASKNGEVSKPKGNFESNSDDKKTPKKDQQQNSGTNTLSSTAAPNTNAIVTTTLDVTETATTFLPNTTQHPYYSAPPFCNTATPHPSPFFPAPPHTHFGPPPPPPPSCFMPPPPPHHSPVQPPPPYLFSSGNPTAVVAGAPYLSFQLPPPPITHGLPSPLHPTTGAVPTGAPLLGVPHTLPFVTPTTAAAAAGTATIGIAEDERSTIIRVLSKIAPPKNTATCMGFGYENERGLRKCGSGNGCIKDIFCGLFLCLNIPVDQSVNRHSTLGCVLYDFLAALNAVEYNVACTRWMGFEFNCFTNRAELVRETADSSRKLGFGALGDGAISSVDSRSVTINISIPENLCIDEQPLNSTGEIQKPPSNVTSKKGGKSDRADNEDRGEDTSAVKSTTQESSVTTVDATNTPPISKSWSIPPSHLRFALYLSERDENFVCVYVGEVTCILLQDLRPGVQYNIKYVRFDAFNFRFHSIQKIYYDAIQLLVCCMYEGLCGTASESAEFVTLATEPSCPRPPNVFARTKSTLSVRWAVPADNGSKIISYCLQYATVTKAGGAPSFQICYTGIQRFHKLSHLLPATTYMLRVAAINTHGQSPWSDVVSVMTYGLPPSSPDPPRLLKATTHSLHLTWELQPTSHGSSSAPSKSILRYQLEMQEGEARQHFKKVYDDDATQYLVEGLRRCCLYRFRLAASNVDGTSHWSDIVAFRTVPDLPTAPKGLRLRGRVRPFHVNLCWSAPDDDGGMPVSAYRLEVLMPQLPTSLLRKYTMHQQQLQHQQHKKESLHYLHPAADSEEIKSSEIRGPICWPWVIDNNAFACVPPSTYVLQPPTSSIYSLGKVNDVPQLPFRVPSSASPINNPGERSGAAATSSLSFSESSDNEATDSACAWYAIYEGRCKEVTVCNLIPGQSFQFRVRASSHRATVSSQPHARTTSSSSVVPWGRASTSPLKVTTPAVPPINPPSNLRLFGRSNPTELSFTWDPPTSNGGAPILSYELWQSLRDPISGSPIKCTSWPKAPSFVMGITSSESMRDLHANVEPIPPSSSSVAAIAAGVLSAPGSVTSSPQHQTSIATPSRLVFAGVENSCEVRGLHSGQLFAFRVRARNSTGWSEWSEWSTFATAPSPPSAPGAPPRVKPTSATSVLVSWEEVGQTNGASITEYRVEWQPRVDEPSQTCTPSGREHDEEILLLTTETNNVSGSRNPSSCSPSMGISKCLNDGFQLVYSGLERHFELHDLQPASRIAFRVRAVNAAGAGGWSPVGSCVMPAARPDQPSGLTLDSSSLLATPAAAAAPEAEISVGGVSMTTARLVWIAPFDNGCPITSYNLEVTRYTNGQTSTPALSTGTSHSHTVYLPLYVDGEDLIQAKVTESLPLPPPSLPPPPDSFSEEEAVRVERGGSAGEVGDRLNNGDCGDLRDVFCIPGPSSLLLQSSPVSASPSPLLSLGIDSGSGLSSNVSSESGHQHHYQHLHASVSKSLGLRVRHPPGAMGVMEYVYYTLTGLEIGAKYRVRVQALNAVGVSPFSGILHFSTLPPLPLPLTLCCVGTTASGIKLRWSSSVDSHETDEVHPKSKPSTSTNIKYILEMSKKPESKGWVTIFEGPQTSFKVRKLSEATRYYFRVAAVNISGKGAFSEVLHEKTAYSQPPPVEAPQVVDVSHTQCKLQWPTLNKMGHDPLIYLVQLTRVPGISSTTTITKTALGSSPSTESETVTTAGVLTEAWEGEEEAVTVYRGAGTSCTISNLASGTNYIARVCAIRCCQTEHPEQLPLSTSKAEVDQELVTLQTPLPASSSSSTCAKIMLIHGPFSVGTAFTTLPKKRTFVSELINFVLLRSTLVNCRATLPPSTTHSAQEKSPSPPPRRPSMLAVNHLIAMFQRLRAYAFFRHISGHSMTSSRERAQRRMACLFVIGFVLFTLLCAWFANQFLLKFSDDVSPAAKWPGGGGSLEDSSSSARAALYATRGRGGGKVATTPVCRYVALLYCLSLIESYDLQMRYWILRSTAVCLFC</sequence>
<dbReference type="RefSeq" id="XP_024355185.1">
    <property type="nucleotide sequence ID" value="XM_024490366.1"/>
</dbReference>